<dbReference type="InterPro" id="IPR037546">
    <property type="entry name" value="SAC51-like"/>
</dbReference>
<dbReference type="PANTHER" id="PTHR36066">
    <property type="entry name" value="TRANSCRIPTION FACTOR BHLH145"/>
    <property type="match status" value="1"/>
</dbReference>
<dbReference type="CDD" id="cd18917">
    <property type="entry name" value="bHLH_AtSAC51_like"/>
    <property type="match status" value="1"/>
</dbReference>
<dbReference type="Proteomes" id="UP000237347">
    <property type="component" value="Unassembled WGS sequence"/>
</dbReference>
<proteinExistence type="predicted"/>
<keyword evidence="3" id="KW-1185">Reference proteome</keyword>
<feature type="region of interest" description="Disordered" evidence="1">
    <location>
        <begin position="256"/>
        <end position="316"/>
    </location>
</feature>
<dbReference type="Pfam" id="PF23173">
    <property type="entry name" value="bHLH_SAC51"/>
    <property type="match status" value="1"/>
</dbReference>
<protein>
    <submittedName>
        <fullName evidence="2">Transcription factor bhlh143</fullName>
    </submittedName>
</protein>
<dbReference type="AlphaFoldDB" id="A0AAW0KE53"/>
<accession>A0AAW0KE53</accession>
<evidence type="ECO:0000313" key="3">
    <source>
        <dbReference type="Proteomes" id="UP000237347"/>
    </source>
</evidence>
<gene>
    <name evidence="2" type="primary">BHLH143</name>
    <name evidence="2" type="ORF">CFP56_021630</name>
</gene>
<reference evidence="2 3" key="1">
    <citation type="journal article" date="2018" name="Sci. Data">
        <title>The draft genome sequence of cork oak.</title>
        <authorList>
            <person name="Ramos A.M."/>
            <person name="Usie A."/>
            <person name="Barbosa P."/>
            <person name="Barros P.M."/>
            <person name="Capote T."/>
            <person name="Chaves I."/>
            <person name="Simoes F."/>
            <person name="Abreu I."/>
            <person name="Carrasquinho I."/>
            <person name="Faro C."/>
            <person name="Guimaraes J.B."/>
            <person name="Mendonca D."/>
            <person name="Nobrega F."/>
            <person name="Rodrigues L."/>
            <person name="Saibo N.J.M."/>
            <person name="Varela M.C."/>
            <person name="Egas C."/>
            <person name="Matos J."/>
            <person name="Miguel C.M."/>
            <person name="Oliveira M.M."/>
            <person name="Ricardo C.P."/>
            <person name="Goncalves S."/>
        </authorList>
    </citation>
    <scope>NUCLEOTIDE SEQUENCE [LARGE SCALE GENOMIC DNA]</scope>
    <source>
        <strain evidence="3">cv. HL8</strain>
    </source>
</reference>
<comment type="caution">
    <text evidence="2">The sequence shown here is derived from an EMBL/GenBank/DDBJ whole genome shotgun (WGS) entry which is preliminary data.</text>
</comment>
<name>A0AAW0KE53_QUESU</name>
<evidence type="ECO:0000256" key="1">
    <source>
        <dbReference type="SAM" id="MobiDB-lite"/>
    </source>
</evidence>
<evidence type="ECO:0000313" key="2">
    <source>
        <dbReference type="EMBL" id="KAK7837130.1"/>
    </source>
</evidence>
<dbReference type="PANTHER" id="PTHR36066:SF8">
    <property type="entry name" value="TRANSCRIPTION FACTOR SAC51"/>
    <property type="match status" value="1"/>
</dbReference>
<dbReference type="EMBL" id="PKMF04000335">
    <property type="protein sequence ID" value="KAK7837130.1"/>
    <property type="molecule type" value="Genomic_DNA"/>
</dbReference>
<sequence>MVCQAASQTRFRALKHESGIAGKPTIIVRVIACFQPLQDCQAEYFRHLLKPVTEPRLYPQHLAWQASELNFMSTTLQPRQQESLQACINPGICVSSARVALPGVVVPGIPDLKTGQTNEAHGLLQSLPLHLQSLLPTPNPYHKEKQAVLCYGLDGKAVPNANSGSSPTRFLIFDQSGNQTRLIYNSGFPPVQNPTTATTPICCYNVDEKEQVDGRGRIDPSKYFLHEESGENKITRDESEFHEDTEEINALLYSDDNYDDEDDSEDDEVASTGHSPSYEKHEYDEFITEEDAGLEGPNKRQKLLNGGYKQSSPVDTASSVNLDRSLEYDSDAESGYAIGQNQGEEAGSILGKMCFKRDRVRQTLRILESIIPGAEGKDPLLVIDEAIDYLKILKHKAKSLGMLLWVCQLCVFECENNWSVNVAVMVVGNGDGVISMQLQPRYIAAHRGNCNDLLGHMMQAKLLVARDFCFLLAMAILRIFRIDKAHALDNRVNLNSVSGSPSKRIVKA</sequence>
<organism evidence="2 3">
    <name type="scientific">Quercus suber</name>
    <name type="common">Cork oak</name>
    <dbReference type="NCBI Taxonomy" id="58331"/>
    <lineage>
        <taxon>Eukaryota</taxon>
        <taxon>Viridiplantae</taxon>
        <taxon>Streptophyta</taxon>
        <taxon>Embryophyta</taxon>
        <taxon>Tracheophyta</taxon>
        <taxon>Spermatophyta</taxon>
        <taxon>Magnoliopsida</taxon>
        <taxon>eudicotyledons</taxon>
        <taxon>Gunneridae</taxon>
        <taxon>Pentapetalae</taxon>
        <taxon>rosids</taxon>
        <taxon>fabids</taxon>
        <taxon>Fagales</taxon>
        <taxon>Fagaceae</taxon>
        <taxon>Quercus</taxon>
    </lineage>
</organism>
<feature type="compositionally biased region" description="Acidic residues" evidence="1">
    <location>
        <begin position="256"/>
        <end position="269"/>
    </location>
</feature>